<organism evidence="6 7">
    <name type="scientific">Streptomyces evansiae</name>
    <dbReference type="NCBI Taxonomy" id="3075535"/>
    <lineage>
        <taxon>Bacteria</taxon>
        <taxon>Bacillati</taxon>
        <taxon>Actinomycetota</taxon>
        <taxon>Actinomycetes</taxon>
        <taxon>Kitasatosporales</taxon>
        <taxon>Streptomycetaceae</taxon>
        <taxon>Streptomyces</taxon>
    </lineage>
</organism>
<feature type="binding site" evidence="3">
    <location>
        <position position="212"/>
    </location>
    <ligand>
        <name>substrate</name>
    </ligand>
</feature>
<evidence type="ECO:0000256" key="1">
    <source>
        <dbReference type="ARBA" id="ARBA00023239"/>
    </source>
</evidence>
<evidence type="ECO:0000256" key="5">
    <source>
        <dbReference type="PIRSR" id="PIRSR622314-4"/>
    </source>
</evidence>
<sequence>MKEYPVSHTPSSEPSAGTPVVLDGESLDIDAVRRVAEQRAHVSLTPQSLAKAAKSRAVFEDVVRSGTPVYGVTTGYGEMIYMLVDPSQETELQTNLVRSHSAGVGPFFPHDQARAILSARLNALAKGYSAVRPEILERLALYLNNDLIPAIPEIGSLGASGDLAPLAHVASTVIGEGYFLGPDGPRPVGPVLRSLGITPLELKFKEGLALINGTSAMTGLGALVAGRALEQVRHAEIVSALLVEAMRGSMGPFQPEGHDIARPHPGQIDTAANMRALLRGSELTVEHSDLRRQVAAAKEDADVTRTEIYLQKAYSLRAMPQVLGSVRDTLTHVTARVHTELNSANDNPLFFEDREVFHGANFHGQPVAFAMDFTTIALTQLGVLAERQLNRVLNRHLSYGLPEFLVAGDPGLSSGYAGAQYPATALVAENRTIGPASTQSVPSNGDNQDIVSMGLIGARNARRVLSNNQYILAVEFLAAASAVDVSGRYDGLGPAGRATYDAVRSLVAPLNKDRYMADDIETVAAALTRGDFVAAVEDRGVELR</sequence>
<dbReference type="CDD" id="cd00332">
    <property type="entry name" value="PAL-HAL"/>
    <property type="match status" value="1"/>
</dbReference>
<evidence type="ECO:0000313" key="6">
    <source>
        <dbReference type="EMBL" id="MDT0414309.1"/>
    </source>
</evidence>
<dbReference type="EC" id="5.4.3.6" evidence="6"/>
<dbReference type="Proteomes" id="UP001183607">
    <property type="component" value="Unassembled WGS sequence"/>
</dbReference>
<dbReference type="InterPro" id="IPR008948">
    <property type="entry name" value="L-Aspartase-like"/>
</dbReference>
<dbReference type="GO" id="GO:0016841">
    <property type="term" value="F:ammonia-lyase activity"/>
    <property type="evidence" value="ECO:0007669"/>
    <property type="project" value="UniProtKB-ARBA"/>
</dbReference>
<name>A0ABD5DZQ8_9ACTN</name>
<dbReference type="PANTHER" id="PTHR10362">
    <property type="entry name" value="HISTIDINE AMMONIA-LYASE"/>
    <property type="match status" value="1"/>
</dbReference>
<feature type="modified residue" description="2,3-didehydroalanine (Ser)" evidence="4">
    <location>
        <position position="160"/>
    </location>
</feature>
<dbReference type="InterPro" id="IPR022313">
    <property type="entry name" value="Phe/His_NH3-lyase_AS"/>
</dbReference>
<evidence type="ECO:0000256" key="2">
    <source>
        <dbReference type="PIRSR" id="PIRSR622314-1"/>
    </source>
</evidence>
<dbReference type="RefSeq" id="WP_043255856.1">
    <property type="nucleotide sequence ID" value="NZ_JAVRER010000002.1"/>
</dbReference>
<dbReference type="AlphaFoldDB" id="A0ABD5DZQ8"/>
<feature type="active site" description="Proton donor/acceptor" evidence="2">
    <location>
        <position position="70"/>
    </location>
</feature>
<dbReference type="PROSITE" id="PS00488">
    <property type="entry name" value="PAL_HISTIDASE"/>
    <property type="match status" value="1"/>
</dbReference>
<dbReference type="InterPro" id="IPR024083">
    <property type="entry name" value="Fumarase/histidase_N"/>
</dbReference>
<dbReference type="Gene3D" id="1.20.200.10">
    <property type="entry name" value="Fumarase/aspartase (Central domain)"/>
    <property type="match status" value="1"/>
</dbReference>
<accession>A0ABD5DZQ8</accession>
<evidence type="ECO:0000256" key="4">
    <source>
        <dbReference type="PIRSR" id="PIRSR622314-3"/>
    </source>
</evidence>
<dbReference type="EMBL" id="JAVRER010000002">
    <property type="protein sequence ID" value="MDT0414309.1"/>
    <property type="molecule type" value="Genomic_DNA"/>
</dbReference>
<evidence type="ECO:0000313" key="7">
    <source>
        <dbReference type="Proteomes" id="UP001183607"/>
    </source>
</evidence>
<dbReference type="FunFam" id="1.10.275.10:FF:000005">
    <property type="entry name" value="Histidine ammonia-lyase"/>
    <property type="match status" value="1"/>
</dbReference>
<feature type="binding site" evidence="3">
    <location>
        <position position="317"/>
    </location>
    <ligand>
        <name>substrate</name>
    </ligand>
</feature>
<dbReference type="InterPro" id="IPR022314">
    <property type="entry name" value="Tyr_aminomutase"/>
</dbReference>
<proteinExistence type="predicted"/>
<comment type="caution">
    <text evidence="6">The sequence shown here is derived from an EMBL/GenBank/DDBJ whole genome shotgun (WGS) entry which is preliminary data.</text>
</comment>
<evidence type="ECO:0000256" key="3">
    <source>
        <dbReference type="PIRSR" id="PIRSR622314-2"/>
    </source>
</evidence>
<dbReference type="NCBIfam" id="TIGR03832">
    <property type="entry name" value="Tyr_2_3_mutase"/>
    <property type="match status" value="1"/>
</dbReference>
<dbReference type="Gene3D" id="1.10.275.10">
    <property type="entry name" value="Fumarase/aspartase (N-terminal domain)"/>
    <property type="match status" value="1"/>
</dbReference>
<dbReference type="InterPro" id="IPR001106">
    <property type="entry name" value="Aromatic_Lyase"/>
</dbReference>
<gene>
    <name evidence="6" type="primary">cmdF</name>
    <name evidence="6" type="ORF">RM574_02295</name>
</gene>
<dbReference type="GO" id="GO:0050368">
    <property type="term" value="F:L-tyrosine 2,3-aminomutase activity"/>
    <property type="evidence" value="ECO:0007669"/>
    <property type="project" value="UniProtKB-EC"/>
</dbReference>
<feature type="binding site" evidence="3">
    <location>
        <position position="100"/>
    </location>
    <ligand>
        <name>substrate</name>
    </ligand>
</feature>
<keyword evidence="1" id="KW-0456">Lyase</keyword>
<keyword evidence="6" id="KW-0413">Isomerase</keyword>
<dbReference type="SUPFAM" id="SSF48557">
    <property type="entry name" value="L-aspartase-like"/>
    <property type="match status" value="1"/>
</dbReference>
<dbReference type="Pfam" id="PF00221">
    <property type="entry name" value="Lyase_aromatic"/>
    <property type="match status" value="1"/>
</dbReference>
<protein>
    <submittedName>
        <fullName evidence="6">Tyrosine 2,3-aminomutase</fullName>
        <ecNumber evidence="6">5.4.3.6</ecNumber>
    </submittedName>
</protein>
<reference evidence="7" key="1">
    <citation type="submission" date="2023-07" db="EMBL/GenBank/DDBJ databases">
        <title>30 novel species of actinomycetes from the DSMZ collection.</title>
        <authorList>
            <person name="Nouioui I."/>
        </authorList>
    </citation>
    <scope>NUCLEOTIDE SEQUENCE [LARGE SCALE GENOMIC DNA]</scope>
    <source>
        <strain evidence="7">DSM 41982</strain>
    </source>
</reference>
<feature type="cross-link" description="5-imidazolinone (Ala-Gly)" evidence="5">
    <location>
        <begin position="159"/>
        <end position="161"/>
    </location>
</feature>